<dbReference type="Proteomes" id="UP001438707">
    <property type="component" value="Unassembled WGS sequence"/>
</dbReference>
<organism evidence="9 10">
    <name type="scientific">Apatococcus lobatus</name>
    <dbReference type="NCBI Taxonomy" id="904363"/>
    <lineage>
        <taxon>Eukaryota</taxon>
        <taxon>Viridiplantae</taxon>
        <taxon>Chlorophyta</taxon>
        <taxon>core chlorophytes</taxon>
        <taxon>Trebouxiophyceae</taxon>
        <taxon>Chlorellales</taxon>
        <taxon>Chlorellaceae</taxon>
        <taxon>Apatococcus</taxon>
    </lineage>
</organism>
<dbReference type="PANTHER" id="PTHR28630:SF31">
    <property type="entry name" value="PEROXIREDOXIN-LIKE 2A"/>
    <property type="match status" value="1"/>
</dbReference>
<dbReference type="InterPro" id="IPR032801">
    <property type="entry name" value="PXL2A/B/C"/>
</dbReference>
<gene>
    <name evidence="9" type="ORF">WJX74_004375</name>
</gene>
<dbReference type="InterPro" id="IPR036249">
    <property type="entry name" value="Thioredoxin-like_sf"/>
</dbReference>
<protein>
    <recommendedName>
        <fullName evidence="5">Peroxiredoxin-like 2A</fullName>
    </recommendedName>
    <alternativeName>
        <fullName evidence="7">Peroxiredoxin-like 2 activated in M-CSF stimulated monocytes</fullName>
    </alternativeName>
    <alternativeName>
        <fullName evidence="6">Redox-regulatory protein FAM213A</fullName>
    </alternativeName>
</protein>
<evidence type="ECO:0000256" key="8">
    <source>
        <dbReference type="SAM" id="MobiDB-lite"/>
    </source>
</evidence>
<evidence type="ECO:0000313" key="10">
    <source>
        <dbReference type="Proteomes" id="UP001438707"/>
    </source>
</evidence>
<keyword evidence="3" id="KW-0676">Redox-active center</keyword>
<feature type="region of interest" description="Disordered" evidence="8">
    <location>
        <begin position="205"/>
        <end position="238"/>
    </location>
</feature>
<accession>A0AAW1SAU9</accession>
<dbReference type="GO" id="GO:0005737">
    <property type="term" value="C:cytoplasm"/>
    <property type="evidence" value="ECO:0007669"/>
    <property type="project" value="UniProtKB-SubCell"/>
</dbReference>
<proteinExistence type="inferred from homology"/>
<evidence type="ECO:0000256" key="7">
    <source>
        <dbReference type="ARBA" id="ARBA00032129"/>
    </source>
</evidence>
<evidence type="ECO:0000256" key="5">
    <source>
        <dbReference type="ARBA" id="ARBA00023849"/>
    </source>
</evidence>
<name>A0AAW1SAU9_9CHLO</name>
<keyword evidence="10" id="KW-1185">Reference proteome</keyword>
<dbReference type="PANTHER" id="PTHR28630">
    <property type="match status" value="1"/>
</dbReference>
<evidence type="ECO:0000256" key="1">
    <source>
        <dbReference type="ARBA" id="ARBA00004496"/>
    </source>
</evidence>
<evidence type="ECO:0000256" key="3">
    <source>
        <dbReference type="ARBA" id="ARBA00023284"/>
    </source>
</evidence>
<reference evidence="9 10" key="1">
    <citation type="journal article" date="2024" name="Nat. Commun.">
        <title>Phylogenomics reveals the evolutionary origins of lichenization in chlorophyte algae.</title>
        <authorList>
            <person name="Puginier C."/>
            <person name="Libourel C."/>
            <person name="Otte J."/>
            <person name="Skaloud P."/>
            <person name="Haon M."/>
            <person name="Grisel S."/>
            <person name="Petersen M."/>
            <person name="Berrin J.G."/>
            <person name="Delaux P.M."/>
            <person name="Dal Grande F."/>
            <person name="Keller J."/>
        </authorList>
    </citation>
    <scope>NUCLEOTIDE SEQUENCE [LARGE SCALE GENOMIC DNA]</scope>
    <source>
        <strain evidence="9 10">SAG 2145</strain>
    </source>
</reference>
<dbReference type="AlphaFoldDB" id="A0AAW1SAU9"/>
<comment type="subcellular location">
    <subcellularLocation>
        <location evidence="1">Cytoplasm</location>
    </subcellularLocation>
</comment>
<evidence type="ECO:0000256" key="6">
    <source>
        <dbReference type="ARBA" id="ARBA00032058"/>
    </source>
</evidence>
<dbReference type="SUPFAM" id="SSF52833">
    <property type="entry name" value="Thioredoxin-like"/>
    <property type="match status" value="1"/>
</dbReference>
<dbReference type="EMBL" id="JALJOS010000002">
    <property type="protein sequence ID" value="KAK9842915.1"/>
    <property type="molecule type" value="Genomic_DNA"/>
</dbReference>
<evidence type="ECO:0000256" key="2">
    <source>
        <dbReference type="ARBA" id="ARBA00022490"/>
    </source>
</evidence>
<evidence type="ECO:0000313" key="9">
    <source>
        <dbReference type="EMBL" id="KAK9842915.1"/>
    </source>
</evidence>
<evidence type="ECO:0000256" key="4">
    <source>
        <dbReference type="ARBA" id="ARBA00023787"/>
    </source>
</evidence>
<dbReference type="Pfam" id="PF13911">
    <property type="entry name" value="AhpC-TSA_2"/>
    <property type="match status" value="1"/>
</dbReference>
<comment type="caution">
    <text evidence="9">The sequence shown here is derived from an EMBL/GenBank/DDBJ whole genome shotgun (WGS) entry which is preliminary data.</text>
</comment>
<keyword evidence="2" id="KW-0963">Cytoplasm</keyword>
<comment type="similarity">
    <text evidence="4">Belongs to the peroxiredoxin-like PRXL2 family. PRXL2A subfamily.</text>
</comment>
<sequence length="238" mass="26351">MKKRKKSKKPQVLPNVLDLQNAVLTDREGRSLEAGSLWQHAPALVLILRRPGCIMCRTEAKKLWALRGFFEENGIRPVCIVHEWILPEVAAFNPSFWGGEVLLDKEKAFYKALGGGVVRKKALWKTLFPWTRAWKNTQRMLKEGIVKDYNLAVGTTSVLGGLMVVRKGLDGVQYLFTEDTFGDHADQDRVKAEVREACLAAKPALGSVDGPNAERAPLQADQKPVPAAGRVPVSAVAR</sequence>